<keyword evidence="2" id="KW-1185">Reference proteome</keyword>
<dbReference type="Proteomes" id="UP000789920">
    <property type="component" value="Unassembled WGS sequence"/>
</dbReference>
<evidence type="ECO:0000313" key="1">
    <source>
        <dbReference type="EMBL" id="CAG8689274.1"/>
    </source>
</evidence>
<reference evidence="1" key="1">
    <citation type="submission" date="2021-06" db="EMBL/GenBank/DDBJ databases">
        <authorList>
            <person name="Kallberg Y."/>
            <person name="Tangrot J."/>
            <person name="Rosling A."/>
        </authorList>
    </citation>
    <scope>NUCLEOTIDE SEQUENCE</scope>
    <source>
        <strain evidence="1">MA461A</strain>
    </source>
</reference>
<comment type="caution">
    <text evidence="1">The sequence shown here is derived from an EMBL/GenBank/DDBJ whole genome shotgun (WGS) entry which is preliminary data.</text>
</comment>
<accession>A0ACA9P362</accession>
<organism evidence="1 2">
    <name type="scientific">Racocetra persica</name>
    <dbReference type="NCBI Taxonomy" id="160502"/>
    <lineage>
        <taxon>Eukaryota</taxon>
        <taxon>Fungi</taxon>
        <taxon>Fungi incertae sedis</taxon>
        <taxon>Mucoromycota</taxon>
        <taxon>Glomeromycotina</taxon>
        <taxon>Glomeromycetes</taxon>
        <taxon>Diversisporales</taxon>
        <taxon>Gigasporaceae</taxon>
        <taxon>Racocetra</taxon>
    </lineage>
</organism>
<name>A0ACA9P362_9GLOM</name>
<sequence length="40" mass="4770">KSLLNISRHKRTFKKRVHLQRARSQRIYKLGTGLCVYCPL</sequence>
<gene>
    <name evidence="1" type="ORF">RPERSI_LOCUS9460</name>
</gene>
<proteinExistence type="predicted"/>
<feature type="non-terminal residue" evidence="1">
    <location>
        <position position="1"/>
    </location>
</feature>
<protein>
    <submittedName>
        <fullName evidence="1">28244_t:CDS:1</fullName>
    </submittedName>
</protein>
<evidence type="ECO:0000313" key="2">
    <source>
        <dbReference type="Proteomes" id="UP000789920"/>
    </source>
</evidence>
<dbReference type="EMBL" id="CAJVQC010017931">
    <property type="protein sequence ID" value="CAG8689274.1"/>
    <property type="molecule type" value="Genomic_DNA"/>
</dbReference>